<evidence type="ECO:0000313" key="3">
    <source>
        <dbReference type="EMBL" id="WTW26902.1"/>
    </source>
</evidence>
<proteinExistence type="predicted"/>
<reference evidence="3 4" key="1">
    <citation type="submission" date="2022-10" db="EMBL/GenBank/DDBJ databases">
        <title>The complete genomes of actinobacterial strains from the NBC collection.</title>
        <authorList>
            <person name="Joergensen T.S."/>
            <person name="Alvarez Arevalo M."/>
            <person name="Sterndorff E.B."/>
            <person name="Faurdal D."/>
            <person name="Vuksanovic O."/>
            <person name="Mourched A.-S."/>
            <person name="Charusanti P."/>
            <person name="Shaw S."/>
            <person name="Blin K."/>
            <person name="Weber T."/>
        </authorList>
    </citation>
    <scope>NUCLEOTIDE SEQUENCE [LARGE SCALE GENOMIC DNA]</scope>
    <source>
        <strain evidence="3 4">NBC_00017</strain>
    </source>
</reference>
<evidence type="ECO:0000256" key="2">
    <source>
        <dbReference type="SAM" id="Phobius"/>
    </source>
</evidence>
<feature type="region of interest" description="Disordered" evidence="1">
    <location>
        <begin position="1"/>
        <end position="31"/>
    </location>
</feature>
<organism evidence="3 4">
    <name type="scientific">Streptomyces purpurascens</name>
    <dbReference type="NCBI Taxonomy" id="1924"/>
    <lineage>
        <taxon>Bacteria</taxon>
        <taxon>Bacillati</taxon>
        <taxon>Actinomycetota</taxon>
        <taxon>Actinomycetes</taxon>
        <taxon>Kitasatosporales</taxon>
        <taxon>Streptomycetaceae</taxon>
        <taxon>Streptomyces</taxon>
    </lineage>
</organism>
<keyword evidence="2" id="KW-1133">Transmembrane helix</keyword>
<name>A0ABZ1MG68_STREF</name>
<keyword evidence="4" id="KW-1185">Reference proteome</keyword>
<feature type="transmembrane region" description="Helical" evidence="2">
    <location>
        <begin position="33"/>
        <end position="55"/>
    </location>
</feature>
<dbReference type="Proteomes" id="UP001621512">
    <property type="component" value="Chromosome"/>
</dbReference>
<feature type="compositionally biased region" description="Basic and acidic residues" evidence="1">
    <location>
        <begin position="58"/>
        <end position="69"/>
    </location>
</feature>
<evidence type="ECO:0000256" key="1">
    <source>
        <dbReference type="SAM" id="MobiDB-lite"/>
    </source>
</evidence>
<evidence type="ECO:0000313" key="4">
    <source>
        <dbReference type="Proteomes" id="UP001621512"/>
    </source>
</evidence>
<accession>A0ABZ1MG68</accession>
<sequence length="193" mass="19763">MSQQYPQQPYPPQQPGVGAPAPQPPKKRSAGKIAGLGCAGIIALFVIVAVATGGGSSESKHTSNKDRAVAADGKPGGGGDSGAEPADEKSQAEQFRNCVAKNGTDTEKAAVEHVTKVTGADKLLTYLGLTEDIAPDAVYEITYEIRGGESGPVIETAQLSDRTSLNFTPTVISTPSAGSKVSVEITDVLTQGP</sequence>
<feature type="region of interest" description="Disordered" evidence="1">
    <location>
        <begin position="55"/>
        <end position="93"/>
    </location>
</feature>
<keyword evidence="2" id="KW-0812">Transmembrane</keyword>
<dbReference type="RefSeq" id="WP_405505338.1">
    <property type="nucleotide sequence ID" value="NZ_CP108341.1"/>
</dbReference>
<protein>
    <submittedName>
        <fullName evidence="3">Uncharacterized protein</fullName>
    </submittedName>
</protein>
<gene>
    <name evidence="3" type="ORF">OHU35_12925</name>
</gene>
<dbReference type="EMBL" id="CP108341">
    <property type="protein sequence ID" value="WTW26902.1"/>
    <property type="molecule type" value="Genomic_DNA"/>
</dbReference>
<keyword evidence="2" id="KW-0472">Membrane</keyword>